<comment type="caution">
    <text evidence="3">The sequence shown here is derived from an EMBL/GenBank/DDBJ whole genome shotgun (WGS) entry which is preliminary data.</text>
</comment>
<feature type="domain" description="Amidohydrolase-related" evidence="2">
    <location>
        <begin position="76"/>
        <end position="451"/>
    </location>
</feature>
<dbReference type="SUPFAM" id="SSF51556">
    <property type="entry name" value="Metallo-dependent hydrolases"/>
    <property type="match status" value="1"/>
</dbReference>
<name>A0A939DEE5_9GAMM</name>
<keyword evidence="1" id="KW-0732">Signal</keyword>
<dbReference type="Gene3D" id="3.40.50.10910">
    <property type="entry name" value="Amidohydrolase"/>
    <property type="match status" value="1"/>
</dbReference>
<dbReference type="InterPro" id="IPR006680">
    <property type="entry name" value="Amidohydro-rel"/>
</dbReference>
<dbReference type="PANTHER" id="PTHR43135">
    <property type="entry name" value="ALPHA-D-RIBOSE 1-METHYLPHOSPHONATE 5-TRIPHOSPHATE DIPHOSPHATASE"/>
    <property type="match status" value="1"/>
</dbReference>
<dbReference type="PANTHER" id="PTHR43135:SF3">
    <property type="entry name" value="ALPHA-D-RIBOSE 1-METHYLPHOSPHONATE 5-TRIPHOSPHATE DIPHOSPHATASE"/>
    <property type="match status" value="1"/>
</dbReference>
<dbReference type="InterPro" id="IPR032466">
    <property type="entry name" value="Metal_Hydrolase"/>
</dbReference>
<dbReference type="Gene3D" id="3.30.110.90">
    <property type="entry name" value="Amidohydrolase"/>
    <property type="match status" value="1"/>
</dbReference>
<dbReference type="RefSeq" id="WP_206559448.1">
    <property type="nucleotide sequence ID" value="NZ_JAFKCZ010000004.1"/>
</dbReference>
<proteinExistence type="predicted"/>
<dbReference type="Gene3D" id="1.20.58.520">
    <property type="entry name" value="Amidohydrolase"/>
    <property type="match status" value="1"/>
</dbReference>
<keyword evidence="4" id="KW-1185">Reference proteome</keyword>
<evidence type="ECO:0000313" key="3">
    <source>
        <dbReference type="EMBL" id="MBN7795997.1"/>
    </source>
</evidence>
<evidence type="ECO:0000313" key="4">
    <source>
        <dbReference type="Proteomes" id="UP000664303"/>
    </source>
</evidence>
<dbReference type="EMBL" id="JAFKCZ010000004">
    <property type="protein sequence ID" value="MBN7795997.1"/>
    <property type="molecule type" value="Genomic_DNA"/>
</dbReference>
<dbReference type="Gene3D" id="2.30.40.10">
    <property type="entry name" value="Urease, subunit C, domain 1"/>
    <property type="match status" value="1"/>
</dbReference>
<evidence type="ECO:0000256" key="1">
    <source>
        <dbReference type="SAM" id="SignalP"/>
    </source>
</evidence>
<dbReference type="InterPro" id="IPR051781">
    <property type="entry name" value="Metallo-dep_Hydrolase"/>
</dbReference>
<dbReference type="Proteomes" id="UP000664303">
    <property type="component" value="Unassembled WGS sequence"/>
</dbReference>
<reference evidence="3" key="1">
    <citation type="submission" date="2021-02" db="EMBL/GenBank/DDBJ databases">
        <title>PHA producing bacteria isolated from coastal sediment in Guangdong, Shenzhen.</title>
        <authorList>
            <person name="Zheng W."/>
            <person name="Yu S."/>
            <person name="Huang Y."/>
        </authorList>
    </citation>
    <scope>NUCLEOTIDE SEQUENCE</scope>
    <source>
        <strain evidence="3">TN14-10</strain>
    </source>
</reference>
<dbReference type="Pfam" id="PF01979">
    <property type="entry name" value="Amidohydro_1"/>
    <property type="match status" value="1"/>
</dbReference>
<feature type="chain" id="PRO_5036957359" evidence="1">
    <location>
        <begin position="24"/>
        <end position="477"/>
    </location>
</feature>
<dbReference type="GO" id="GO:0016810">
    <property type="term" value="F:hydrolase activity, acting on carbon-nitrogen (but not peptide) bonds"/>
    <property type="evidence" value="ECO:0007669"/>
    <property type="project" value="InterPro"/>
</dbReference>
<accession>A0A939DEE5</accession>
<gene>
    <name evidence="3" type="ORF">JYP50_05325</name>
</gene>
<dbReference type="AlphaFoldDB" id="A0A939DEE5"/>
<evidence type="ECO:0000259" key="2">
    <source>
        <dbReference type="Pfam" id="PF01979"/>
    </source>
</evidence>
<dbReference type="InterPro" id="IPR011059">
    <property type="entry name" value="Metal-dep_hydrolase_composite"/>
</dbReference>
<dbReference type="SUPFAM" id="SSF51338">
    <property type="entry name" value="Composite domain of metallo-dependent hydrolases"/>
    <property type="match status" value="1"/>
</dbReference>
<protein>
    <submittedName>
        <fullName evidence="3">Amidohydrolase family protein</fullName>
    </submittedName>
</protein>
<feature type="signal peptide" evidence="1">
    <location>
        <begin position="1"/>
        <end position="23"/>
    </location>
</feature>
<sequence>MPRLIYACTLLLVSLFLSSAPRAESLLLRDARVVDVENGAITRGDVLLRDGVIASLAPDAADAEAADNRLDLQGRYLIPGLWDMHVHFEGRELVEDNALLLPVYLAYGITGVREAASNLAGTVLQWRGEVADGERLGPRIFTAGRKFEGIDSLWDGDREVGTAAQIRAGMDEQQALGVDFIKITENTLQPELFLETVREARRRGLLVSSHVPLGLDIFELTGAGLSSIEHATYLLRLGHPGQAGIARAVRAGEMSAEQARAAYDDSFNQATADAAYRRLAAAGVAVTPTLIGGRKLAWLHETNHDDDAFLAYLTRDFTAQYQWRIERMAGETAAEREARQARYRLVAAQVPALQRAGVTLLAGSDSAALNTYVYPAAALHEELALFTEAGLSPLHALQAATINGARFMGLARDYGSVSAGRRADLVVLNRNPLADIRATADIHAVIRGGEVFDRARLDALLARAAARKQALDNTPRD</sequence>
<organism evidence="3 4">
    <name type="scientific">Parahaliea mediterranea</name>
    <dbReference type="NCBI Taxonomy" id="651086"/>
    <lineage>
        <taxon>Bacteria</taxon>
        <taxon>Pseudomonadati</taxon>
        <taxon>Pseudomonadota</taxon>
        <taxon>Gammaproteobacteria</taxon>
        <taxon>Cellvibrionales</taxon>
        <taxon>Halieaceae</taxon>
        <taxon>Parahaliea</taxon>
    </lineage>
</organism>